<sequence>MVDDRFVSRYWTALTRLGPPRPWTPAVSPHPQEPVAFGRRYALRLFGRSPSMSPGLHSGHKAAAHPQAQQDSRTAGRDSMSRGEAGTPSDHRATELRNAPQDSRTLEDLSAVLGVSIAPETLARALTHRSYAEAHEVPDNEPLMALGDAVLGLVATETLYRNHPDLTKGELPRLRARMVNSITLARIARGVGLGRHVRISAGEEAEDGRDKPSVLADVLGAVVGAVCADQGLDAAVALVHRLFDPLVELTGADPDDEPARTRDQRPTRPKRSVQRHRRSGA</sequence>
<gene>
    <name evidence="14" type="ORF">GCM10018785_68520</name>
</gene>
<dbReference type="SMART" id="SM00535">
    <property type="entry name" value="RIBOc"/>
    <property type="match status" value="1"/>
</dbReference>
<dbReference type="EMBL" id="BNBT01000183">
    <property type="protein sequence ID" value="GHE92661.1"/>
    <property type="molecule type" value="Genomic_DNA"/>
</dbReference>
<keyword evidence="8" id="KW-0255">Endonuclease</keyword>
<dbReference type="PANTHER" id="PTHR14950">
    <property type="entry name" value="DICER-RELATED"/>
    <property type="match status" value="1"/>
</dbReference>
<feature type="domain" description="RNase III" evidence="13">
    <location>
        <begin position="102"/>
        <end position="231"/>
    </location>
</feature>
<keyword evidence="15" id="KW-1185">Reference proteome</keyword>
<dbReference type="GO" id="GO:0004525">
    <property type="term" value="F:ribonuclease III activity"/>
    <property type="evidence" value="ECO:0007669"/>
    <property type="project" value="UniProtKB-EC"/>
</dbReference>
<comment type="caution">
    <text evidence="14">The sequence shown here is derived from an EMBL/GenBank/DDBJ whole genome shotgun (WGS) entry which is preliminary data.</text>
</comment>
<evidence type="ECO:0000256" key="3">
    <source>
        <dbReference type="ARBA" id="ARBA00012177"/>
    </source>
</evidence>
<evidence type="ECO:0000313" key="15">
    <source>
        <dbReference type="Proteomes" id="UP000608024"/>
    </source>
</evidence>
<name>A0A919A870_9ACTN</name>
<dbReference type="PROSITE" id="PS50142">
    <property type="entry name" value="RNASE_3_2"/>
    <property type="match status" value="1"/>
</dbReference>
<comment type="similarity">
    <text evidence="2">Belongs to the ribonuclease III family.</text>
</comment>
<dbReference type="GO" id="GO:0006364">
    <property type="term" value="P:rRNA processing"/>
    <property type="evidence" value="ECO:0007669"/>
    <property type="project" value="UniProtKB-KW"/>
</dbReference>
<feature type="compositionally biased region" description="Basic residues" evidence="12">
    <location>
        <begin position="267"/>
        <end position="281"/>
    </location>
</feature>
<keyword evidence="6" id="KW-0507">mRNA processing</keyword>
<evidence type="ECO:0000256" key="5">
    <source>
        <dbReference type="ARBA" id="ARBA00022552"/>
    </source>
</evidence>
<dbReference type="Pfam" id="PF14622">
    <property type="entry name" value="Ribonucleas_3_3"/>
    <property type="match status" value="1"/>
</dbReference>
<dbReference type="GO" id="GO:0006397">
    <property type="term" value="P:mRNA processing"/>
    <property type="evidence" value="ECO:0007669"/>
    <property type="project" value="UniProtKB-KW"/>
</dbReference>
<evidence type="ECO:0000256" key="10">
    <source>
        <dbReference type="ARBA" id="ARBA00022884"/>
    </source>
</evidence>
<reference evidence="14" key="2">
    <citation type="submission" date="2020-09" db="EMBL/GenBank/DDBJ databases">
        <authorList>
            <person name="Sun Q."/>
            <person name="Ohkuma M."/>
        </authorList>
    </citation>
    <scope>NUCLEOTIDE SEQUENCE</scope>
    <source>
        <strain evidence="14">JCM 4784</strain>
    </source>
</reference>
<reference evidence="14" key="1">
    <citation type="journal article" date="2014" name="Int. J. Syst. Evol. Microbiol.">
        <title>Complete genome sequence of Corynebacterium casei LMG S-19264T (=DSM 44701T), isolated from a smear-ripened cheese.</title>
        <authorList>
            <consortium name="US DOE Joint Genome Institute (JGI-PGF)"/>
            <person name="Walter F."/>
            <person name="Albersmeier A."/>
            <person name="Kalinowski J."/>
            <person name="Ruckert C."/>
        </authorList>
    </citation>
    <scope>NUCLEOTIDE SEQUENCE</scope>
    <source>
        <strain evidence="14">JCM 4784</strain>
    </source>
</reference>
<protein>
    <recommendedName>
        <fullName evidence="4">Ribonuclease 3</fullName>
        <ecNumber evidence="3">3.1.26.3</ecNumber>
    </recommendedName>
    <alternativeName>
        <fullName evidence="11">Ribonuclease III</fullName>
    </alternativeName>
</protein>
<comment type="catalytic activity">
    <reaction evidence="1">
        <text>Endonucleolytic cleavage to 5'-phosphomonoester.</text>
        <dbReference type="EC" id="3.1.26.3"/>
    </reaction>
</comment>
<keyword evidence="10" id="KW-0694">RNA-binding</keyword>
<proteinExistence type="inferred from homology"/>
<dbReference type="SUPFAM" id="SSF69065">
    <property type="entry name" value="RNase III domain-like"/>
    <property type="match status" value="1"/>
</dbReference>
<evidence type="ECO:0000256" key="2">
    <source>
        <dbReference type="ARBA" id="ARBA00010183"/>
    </source>
</evidence>
<evidence type="ECO:0000259" key="13">
    <source>
        <dbReference type="PROSITE" id="PS50142"/>
    </source>
</evidence>
<keyword evidence="7" id="KW-0540">Nuclease</keyword>
<feature type="region of interest" description="Disordered" evidence="12">
    <location>
        <begin position="249"/>
        <end position="281"/>
    </location>
</feature>
<feature type="compositionally biased region" description="Basic and acidic residues" evidence="12">
    <location>
        <begin position="257"/>
        <end position="266"/>
    </location>
</feature>
<dbReference type="InterPro" id="IPR000999">
    <property type="entry name" value="RNase_III_dom"/>
</dbReference>
<dbReference type="InterPro" id="IPR036389">
    <property type="entry name" value="RNase_III_sf"/>
</dbReference>
<feature type="region of interest" description="Disordered" evidence="12">
    <location>
        <begin position="48"/>
        <end position="105"/>
    </location>
</feature>
<accession>A0A919A870</accession>
<dbReference type="EC" id="3.1.26.3" evidence="3"/>
<organism evidence="14 15">
    <name type="scientific">Streptomyces longispororuber</name>
    <dbReference type="NCBI Taxonomy" id="68230"/>
    <lineage>
        <taxon>Bacteria</taxon>
        <taxon>Bacillati</taxon>
        <taxon>Actinomycetota</taxon>
        <taxon>Actinomycetes</taxon>
        <taxon>Kitasatosporales</taxon>
        <taxon>Streptomycetaceae</taxon>
        <taxon>Streptomyces</taxon>
    </lineage>
</organism>
<keyword evidence="5" id="KW-0698">rRNA processing</keyword>
<dbReference type="FunFam" id="1.10.1520.10:FF:000001">
    <property type="entry name" value="Ribonuclease 3"/>
    <property type="match status" value="1"/>
</dbReference>
<evidence type="ECO:0000256" key="7">
    <source>
        <dbReference type="ARBA" id="ARBA00022722"/>
    </source>
</evidence>
<evidence type="ECO:0000256" key="12">
    <source>
        <dbReference type="SAM" id="MobiDB-lite"/>
    </source>
</evidence>
<dbReference type="Gene3D" id="1.10.1520.10">
    <property type="entry name" value="Ribonuclease III domain"/>
    <property type="match status" value="1"/>
</dbReference>
<evidence type="ECO:0000256" key="4">
    <source>
        <dbReference type="ARBA" id="ARBA00017706"/>
    </source>
</evidence>
<evidence type="ECO:0000256" key="11">
    <source>
        <dbReference type="ARBA" id="ARBA00032486"/>
    </source>
</evidence>
<evidence type="ECO:0000313" key="14">
    <source>
        <dbReference type="EMBL" id="GHE92661.1"/>
    </source>
</evidence>
<dbReference type="GO" id="GO:0003723">
    <property type="term" value="F:RNA binding"/>
    <property type="evidence" value="ECO:0007669"/>
    <property type="project" value="UniProtKB-KW"/>
</dbReference>
<dbReference type="AlphaFoldDB" id="A0A919A870"/>
<evidence type="ECO:0000256" key="9">
    <source>
        <dbReference type="ARBA" id="ARBA00022801"/>
    </source>
</evidence>
<dbReference type="Proteomes" id="UP000608024">
    <property type="component" value="Unassembled WGS sequence"/>
</dbReference>
<evidence type="ECO:0000256" key="8">
    <source>
        <dbReference type="ARBA" id="ARBA00022759"/>
    </source>
</evidence>
<evidence type="ECO:0000256" key="6">
    <source>
        <dbReference type="ARBA" id="ARBA00022664"/>
    </source>
</evidence>
<evidence type="ECO:0000256" key="1">
    <source>
        <dbReference type="ARBA" id="ARBA00000109"/>
    </source>
</evidence>
<dbReference type="CDD" id="cd00593">
    <property type="entry name" value="RIBOc"/>
    <property type="match status" value="1"/>
</dbReference>
<keyword evidence="9" id="KW-0378">Hydrolase</keyword>